<evidence type="ECO:0000313" key="1">
    <source>
        <dbReference type="EMBL" id="AMS45376.1"/>
    </source>
</evidence>
<dbReference type="KEGG" id="aak:AA2016_6481"/>
<dbReference type="AlphaFoldDB" id="A0AAC9AU12"/>
<name>A0AAC9AU12_AMIAI</name>
<dbReference type="EMBL" id="JACICB010000023">
    <property type="protein sequence ID" value="MBB3708853.1"/>
    <property type="molecule type" value="Genomic_DNA"/>
</dbReference>
<evidence type="ECO:0000313" key="4">
    <source>
        <dbReference type="Proteomes" id="UP000577697"/>
    </source>
</evidence>
<organism evidence="1 3">
    <name type="scientific">Aminobacter aminovorans</name>
    <name type="common">Chelatobacter heintzii</name>
    <dbReference type="NCBI Taxonomy" id="83263"/>
    <lineage>
        <taxon>Bacteria</taxon>
        <taxon>Pseudomonadati</taxon>
        <taxon>Pseudomonadota</taxon>
        <taxon>Alphaproteobacteria</taxon>
        <taxon>Hyphomicrobiales</taxon>
        <taxon>Phyllobacteriaceae</taxon>
        <taxon>Aminobacter</taxon>
    </lineage>
</organism>
<dbReference type="Proteomes" id="UP000577697">
    <property type="component" value="Unassembled WGS sequence"/>
</dbReference>
<proteinExistence type="predicted"/>
<dbReference type="RefSeq" id="WP_067969877.1">
    <property type="nucleotide sequence ID" value="NZ_CP015008.1"/>
</dbReference>
<reference evidence="1 3" key="1">
    <citation type="submission" date="2016-03" db="EMBL/GenBank/DDBJ databases">
        <title>Complete genome of Aminobacter aminovorans KCTC 2477.</title>
        <authorList>
            <person name="Kim K.M."/>
        </authorList>
    </citation>
    <scope>NUCLEOTIDE SEQUENCE [LARGE SCALE GENOMIC DNA]</scope>
    <source>
        <strain evidence="1 3">KCTC 2477</strain>
        <plasmid evidence="1 3">pAA03</plasmid>
    </source>
</reference>
<keyword evidence="4" id="KW-1185">Reference proteome</keyword>
<sequence length="185" mass="21587">MGEAKRKSEALRRSMLGEMDLWTRPASEYELQLATEISNMTVVIVNRPPREDIIRHGMRPQECHQNCISYCQLDPEGKSTLVSGWWIRGDNYVSHSVIEREGQLFCVTPYIWEERQFRFIVDPKITWKDGPNGTVVSKRDGRPLERRVRTDPERTIQQCKDIRDLVIKGMEPFKAWECVMGMSLS</sequence>
<keyword evidence="1" id="KW-0614">Plasmid</keyword>
<dbReference type="EMBL" id="CP015008">
    <property type="protein sequence ID" value="AMS45376.1"/>
    <property type="molecule type" value="Genomic_DNA"/>
</dbReference>
<reference evidence="2 4" key="2">
    <citation type="submission" date="2020-08" db="EMBL/GenBank/DDBJ databases">
        <title>Genomic Encyclopedia of Type Strains, Phase IV (KMG-IV): sequencing the most valuable type-strain genomes for metagenomic binning, comparative biology and taxonomic classification.</title>
        <authorList>
            <person name="Goeker M."/>
        </authorList>
    </citation>
    <scope>NUCLEOTIDE SEQUENCE [LARGE SCALE GENOMIC DNA]</scope>
    <source>
        <strain evidence="2 4">DSM 10368</strain>
    </source>
</reference>
<gene>
    <name evidence="1" type="ORF">AA2016_6481</name>
    <name evidence="2" type="ORF">FHS67_005195</name>
</gene>
<evidence type="ECO:0000313" key="3">
    <source>
        <dbReference type="Proteomes" id="UP000075755"/>
    </source>
</evidence>
<accession>A0AAC9AU12</accession>
<geneLocation type="plasmid" evidence="1 3">
    <name>pAA03</name>
</geneLocation>
<evidence type="ECO:0000313" key="2">
    <source>
        <dbReference type="EMBL" id="MBB3708853.1"/>
    </source>
</evidence>
<dbReference type="Proteomes" id="UP000075755">
    <property type="component" value="Plasmid pAA03"/>
</dbReference>
<protein>
    <submittedName>
        <fullName evidence="1">Uncharacterized protein</fullName>
    </submittedName>
</protein>